<evidence type="ECO:0000313" key="1">
    <source>
        <dbReference type="EMBL" id="QHW31333.1"/>
    </source>
</evidence>
<proteinExistence type="predicted"/>
<evidence type="ECO:0000313" key="2">
    <source>
        <dbReference type="Proteomes" id="UP000479114"/>
    </source>
</evidence>
<dbReference type="EMBL" id="CP048286">
    <property type="protein sequence ID" value="QHW31333.1"/>
    <property type="molecule type" value="Genomic_DNA"/>
</dbReference>
<accession>A0A6C0P092</accession>
<organism evidence="1 2">
    <name type="scientific">Paenibacillus rhizovicinus</name>
    <dbReference type="NCBI Taxonomy" id="2704463"/>
    <lineage>
        <taxon>Bacteria</taxon>
        <taxon>Bacillati</taxon>
        <taxon>Bacillota</taxon>
        <taxon>Bacilli</taxon>
        <taxon>Bacillales</taxon>
        <taxon>Paenibacillaceae</taxon>
        <taxon>Paenibacillus</taxon>
    </lineage>
</organism>
<gene>
    <name evidence="1" type="ORF">GZH47_11000</name>
</gene>
<name>A0A6C0P092_9BACL</name>
<keyword evidence="2" id="KW-1185">Reference proteome</keyword>
<protein>
    <submittedName>
        <fullName evidence="1">Uncharacterized protein</fullName>
    </submittedName>
</protein>
<reference evidence="1 2" key="1">
    <citation type="submission" date="2020-02" db="EMBL/GenBank/DDBJ databases">
        <title>Paenibacillus sp. nov., isolated from rhizosphere soil of tomato.</title>
        <authorList>
            <person name="Weon H.-Y."/>
            <person name="Lee S.A."/>
        </authorList>
    </citation>
    <scope>NUCLEOTIDE SEQUENCE [LARGE SCALE GENOMIC DNA]</scope>
    <source>
        <strain evidence="1 2">14171R-81</strain>
    </source>
</reference>
<dbReference type="KEGG" id="prz:GZH47_11000"/>
<dbReference type="RefSeq" id="WP_162640141.1">
    <property type="nucleotide sequence ID" value="NZ_CP048286.1"/>
</dbReference>
<dbReference type="AlphaFoldDB" id="A0A6C0P092"/>
<sequence>MQVFILMKQIGKRQPVIGERPLLLQEAPMTLRHLIGQVVAQEVERYNALELEADFVRLLTQEDMQEQAANGKIGFGRRYQADNQSVRTSIETACQAFEDGLYKVVINEEVIDELDSPLQVNENDRIVFIRLTMLAGRLWP</sequence>
<dbReference type="Proteomes" id="UP000479114">
    <property type="component" value="Chromosome"/>
</dbReference>